<name>A0AC59EXC1_9VIRU</name>
<proteinExistence type="predicted"/>
<evidence type="ECO:0000313" key="1">
    <source>
        <dbReference type="EMBL" id="AGM15597.1"/>
    </source>
</evidence>
<dbReference type="Proteomes" id="UP000204225">
    <property type="component" value="Segment"/>
</dbReference>
<dbReference type="EMBL" id="KC662249">
    <property type="protein sequence ID" value="AGM15597.1"/>
    <property type="molecule type" value="Genomic_DNA"/>
</dbReference>
<accession>A0AC59EXC1</accession>
<gene>
    <name evidence="1" type="ORF">PGCG_00286</name>
</gene>
<protein>
    <submittedName>
        <fullName evidence="1">Uncharacterized protein</fullName>
    </submittedName>
</protein>
<sequence length="872" mass="95995">MVRTRSNLSIKKKNGSRKIKKGGAKSTEEKRLQAAIGQKNKSIPIENIAASGAAGAVGLAIVKGTSKGIVSTTLGLAGAGQGAVSAGSWLGSGALIGVGGSVLGPIFTAVAASLAIAYTTFSVKRKKKLQSRIRHFIKRQMLATLDEMVEKSEKYPKQYPELQGYKGNENSVKKFFVDYGIFSKLADIFLSFQSNMLHFYPSERLMYPIQFDDIETNETSMVGKIPWKEEEHKLGENFLCFYDYLTSDEHLYFTSDALNDGTTTSFLRLKLKTETWYKNTPSQIIEDLQSQLNKGNLKDTNENKPVSEEPTTVAGEKAGKDPVGSGNSNFTDTVIRESIMPSRIDPITRKAFGAVTGSMLGGAPPGEGQETEPPPPVGDIILTVPPILPTLNIGDIKTREEESGSGPEKLPKQTSDQIRRMKDLGNAAASGAGALGSRTMAGVGGIIKIGKEQVAKMKAVKIIDYMQVNNTDNKKSSVDIDLDKITEVQFEFAMSVLSLLQNPEFVTVISKKIKDFTSTYEEDFTEAADKEYMEKQTGGGELITSDEGQTGGRILTRSMSSTSGVIKGSKTKVGQSFRTRKFSESDKHSFIEFLYYSTYSFYSVFSDKLKVREVELEKFFNDYIDDLMKMLQKGFSSVVNGSSIYIAIARALAITFEQKLGTAFNNDNKTQVSIDFNSKSTLNETAAIESRLKADKLFSSDSFFNLKNKKIRDYIFDTYGNIGKLEHAMNQATLGSRQQGVASQLDSRFTREILGKDPAKQELIESQQVRTALTEIFGGKFGMFKNILENIDTAIDDFDGVATQEFQEKLQRQLPKLAQIGNEGMTFTLPKGLVKVDKDDKSLVQMQIAQKEEELKKLQAKQAAIANIAAQE</sequence>
<reference evidence="1 2" key="1">
    <citation type="journal article" date="2013" name="Proc. Natl. Acad. Sci. U.S.A.">
        <title>Genome of Phaeocystis globosa virus PgV-16T highlights the common ancestry of the largest known DNA viruses infecting eukaryotes.</title>
        <authorList>
            <person name="Santini S."/>
            <person name="Jeudy S."/>
            <person name="Bartoli J."/>
            <person name="Poirot O."/>
            <person name="Lescot M."/>
            <person name="Abergel C."/>
            <person name="Barbe V."/>
            <person name="Wommack K.E."/>
            <person name="Noordeloos A.A."/>
            <person name="Brussaard C.P."/>
            <person name="Claverie J.M."/>
        </authorList>
    </citation>
    <scope>NUCLEOTIDE SEQUENCE [LARGE SCALE GENOMIC DNA]</scope>
    <source>
        <strain evidence="1 2">16T</strain>
    </source>
</reference>
<keyword evidence="2" id="KW-1185">Reference proteome</keyword>
<organism evidence="1 2">
    <name type="scientific">Phaeocystis globosa virus PgV-16T</name>
    <dbReference type="NCBI Taxonomy" id="3071227"/>
    <lineage>
        <taxon>Viruses</taxon>
        <taxon>Varidnaviria</taxon>
        <taxon>Bamfordvirae</taxon>
        <taxon>Nucleocytoviricota</taxon>
        <taxon>Megaviricetes</taxon>
        <taxon>Imitervirales</taxon>
        <taxon>Mesomimiviridae</taxon>
        <taxon>Tethysvirus</taxon>
        <taxon>Tethysvirus hollandense</taxon>
    </lineage>
</organism>
<evidence type="ECO:0000313" key="2">
    <source>
        <dbReference type="Proteomes" id="UP000204225"/>
    </source>
</evidence>